<evidence type="ECO:0000256" key="3">
    <source>
        <dbReference type="ARBA" id="ARBA00022989"/>
    </source>
</evidence>
<dbReference type="PANTHER" id="PTHR11132">
    <property type="entry name" value="SOLUTE CARRIER FAMILY 35"/>
    <property type="match status" value="1"/>
</dbReference>
<feature type="transmembrane region" description="Helical" evidence="5">
    <location>
        <begin position="73"/>
        <end position="91"/>
    </location>
</feature>
<organism evidence="8 9">
    <name type="scientific">Tropilaelaps mercedesae</name>
    <dbReference type="NCBI Taxonomy" id="418985"/>
    <lineage>
        <taxon>Eukaryota</taxon>
        <taxon>Metazoa</taxon>
        <taxon>Ecdysozoa</taxon>
        <taxon>Arthropoda</taxon>
        <taxon>Chelicerata</taxon>
        <taxon>Arachnida</taxon>
        <taxon>Acari</taxon>
        <taxon>Parasitiformes</taxon>
        <taxon>Mesostigmata</taxon>
        <taxon>Gamasina</taxon>
        <taxon>Dermanyssoidea</taxon>
        <taxon>Laelapidae</taxon>
        <taxon>Tropilaelaps</taxon>
    </lineage>
</organism>
<dbReference type="GO" id="GO:0016020">
    <property type="term" value="C:membrane"/>
    <property type="evidence" value="ECO:0007669"/>
    <property type="project" value="UniProtKB-SubCell"/>
</dbReference>
<keyword evidence="9" id="KW-1185">Reference proteome</keyword>
<keyword evidence="4 5" id="KW-0472">Membrane</keyword>
<name>A0A1V9Y2E8_9ACAR</name>
<sequence>MMYHIQPWMILGLLPLAVAFEGSRLATSEKIFRFHPEKEGVLLTNVFRILGGSVIAFLMEVSEYLLLSYTSSLTLSIAGILKEIFTLYLAVVYSGDILSPMNVVGLVICLTGISLHIVYKSIHQASDEDQAMLSTSDKTTESSESHDAAKDELCESLLSFGTTNEGA</sequence>
<dbReference type="Pfam" id="PF03151">
    <property type="entry name" value="TPT"/>
    <property type="match status" value="1"/>
</dbReference>
<dbReference type="OrthoDB" id="18894at2759"/>
<evidence type="ECO:0000313" key="8">
    <source>
        <dbReference type="EMBL" id="OQR79916.1"/>
    </source>
</evidence>
<feature type="chain" id="PRO_5012484016" evidence="6">
    <location>
        <begin position="20"/>
        <end position="167"/>
    </location>
</feature>
<dbReference type="InterPro" id="IPR004853">
    <property type="entry name" value="Sugar_P_trans_dom"/>
</dbReference>
<dbReference type="InParanoid" id="A0A1V9Y2E8"/>
<comment type="caution">
    <text evidence="8">The sequence shown here is derived from an EMBL/GenBank/DDBJ whole genome shotgun (WGS) entry which is preliminary data.</text>
</comment>
<reference evidence="8 9" key="1">
    <citation type="journal article" date="2017" name="Gigascience">
        <title>Draft genome of the honey bee ectoparasitic mite, Tropilaelaps mercedesae, is shaped by the parasitic life history.</title>
        <authorList>
            <person name="Dong X."/>
            <person name="Armstrong S.D."/>
            <person name="Xia D."/>
            <person name="Makepeace B.L."/>
            <person name="Darby A.C."/>
            <person name="Kadowaki T."/>
        </authorList>
    </citation>
    <scope>NUCLEOTIDE SEQUENCE [LARGE SCALE GENOMIC DNA]</scope>
    <source>
        <strain evidence="8">Wuxi-XJTLU</strain>
    </source>
</reference>
<evidence type="ECO:0000256" key="2">
    <source>
        <dbReference type="ARBA" id="ARBA00022692"/>
    </source>
</evidence>
<evidence type="ECO:0000256" key="5">
    <source>
        <dbReference type="SAM" id="Phobius"/>
    </source>
</evidence>
<evidence type="ECO:0000313" key="9">
    <source>
        <dbReference type="Proteomes" id="UP000192247"/>
    </source>
</evidence>
<keyword evidence="2 5" id="KW-0812">Transmembrane</keyword>
<keyword evidence="3 5" id="KW-1133">Transmembrane helix</keyword>
<dbReference type="EMBL" id="MNPL01000555">
    <property type="protein sequence ID" value="OQR79916.1"/>
    <property type="molecule type" value="Genomic_DNA"/>
</dbReference>
<evidence type="ECO:0000256" key="1">
    <source>
        <dbReference type="ARBA" id="ARBA00004141"/>
    </source>
</evidence>
<dbReference type="InterPro" id="IPR050186">
    <property type="entry name" value="TPT_transporter"/>
</dbReference>
<evidence type="ECO:0000259" key="7">
    <source>
        <dbReference type="Pfam" id="PF03151"/>
    </source>
</evidence>
<feature type="domain" description="Sugar phosphate transporter" evidence="7">
    <location>
        <begin position="10"/>
        <end position="115"/>
    </location>
</feature>
<evidence type="ECO:0000256" key="6">
    <source>
        <dbReference type="SAM" id="SignalP"/>
    </source>
</evidence>
<protein>
    <submittedName>
        <fullName evidence="8">Solute carrier family 35 member C2-like</fullName>
    </submittedName>
</protein>
<feature type="signal peptide" evidence="6">
    <location>
        <begin position="1"/>
        <end position="19"/>
    </location>
</feature>
<feature type="transmembrane region" description="Helical" evidence="5">
    <location>
        <begin position="97"/>
        <end position="119"/>
    </location>
</feature>
<feature type="transmembrane region" description="Helical" evidence="5">
    <location>
        <begin position="47"/>
        <end position="66"/>
    </location>
</feature>
<comment type="subcellular location">
    <subcellularLocation>
        <location evidence="1">Membrane</location>
        <topology evidence="1">Multi-pass membrane protein</topology>
    </subcellularLocation>
</comment>
<keyword evidence="6" id="KW-0732">Signal</keyword>
<dbReference type="STRING" id="418985.A0A1V9Y2E8"/>
<evidence type="ECO:0000256" key="4">
    <source>
        <dbReference type="ARBA" id="ARBA00023136"/>
    </source>
</evidence>
<dbReference type="AlphaFoldDB" id="A0A1V9Y2E8"/>
<gene>
    <name evidence="8" type="ORF">BIW11_05402</name>
</gene>
<accession>A0A1V9Y2E8</accession>
<dbReference type="Proteomes" id="UP000192247">
    <property type="component" value="Unassembled WGS sequence"/>
</dbReference>
<proteinExistence type="predicted"/>